<accession>A0A8X8DBN9</accession>
<gene>
    <name evidence="2" type="ORF">POTOM_007336</name>
</gene>
<keyword evidence="1" id="KW-1133">Transmembrane helix</keyword>
<dbReference type="Proteomes" id="UP000886885">
    <property type="component" value="Chromosome 2A"/>
</dbReference>
<keyword evidence="3" id="KW-1185">Reference proteome</keyword>
<feature type="transmembrane region" description="Helical" evidence="1">
    <location>
        <begin position="24"/>
        <end position="44"/>
    </location>
</feature>
<dbReference type="AlphaFoldDB" id="A0A8X8DBN9"/>
<evidence type="ECO:0000313" key="3">
    <source>
        <dbReference type="Proteomes" id="UP000886885"/>
    </source>
</evidence>
<dbReference type="InterPro" id="IPR051026">
    <property type="entry name" value="PI/PC_transfer"/>
</dbReference>
<proteinExistence type="predicted"/>
<comment type="caution">
    <text evidence="2">The sequence shown here is derived from an EMBL/GenBank/DDBJ whole genome shotgun (WGS) entry which is preliminary data.</text>
</comment>
<dbReference type="EMBL" id="JAAWWB010000003">
    <property type="protein sequence ID" value="KAG6785752.1"/>
    <property type="molecule type" value="Genomic_DNA"/>
</dbReference>
<protein>
    <submittedName>
        <fullName evidence="2">Uncharacterized protein</fullName>
    </submittedName>
</protein>
<sequence>MLNKIKKLVAGTPSLLSVEKVSEGISACTWAVLVAFFITLLAFFRSMAFWKAKKHSASESASDITGLTFESAPKEEFRPPSPTPGFTEADHLSSVMKRLGELEQKVDTLQTTPFQMPCEKEELLNAAVYRVEALEAELIATKKKTCTCGPYGHISNHHASHSKALHEALIRLEELLAYVDGCEKAIFQDLAARCRKRSFAGEEVSVHEEFMLIPSLISITNLPQIYKEGPYAWTVERCNFWMYVGVNQRRGQL</sequence>
<evidence type="ECO:0000313" key="2">
    <source>
        <dbReference type="EMBL" id="KAG6785752.1"/>
    </source>
</evidence>
<name>A0A8X8DBN9_POPTO</name>
<dbReference type="PANTHER" id="PTHR45657">
    <property type="entry name" value="CRAL-TRIO DOMAIN-CONTAINING PROTEIN YKL091C-RELATED"/>
    <property type="match status" value="1"/>
</dbReference>
<keyword evidence="1" id="KW-0812">Transmembrane</keyword>
<evidence type="ECO:0000256" key="1">
    <source>
        <dbReference type="SAM" id="Phobius"/>
    </source>
</evidence>
<reference evidence="2" key="1">
    <citation type="journal article" date="2020" name="bioRxiv">
        <title>Hybrid origin of Populus tomentosa Carr. identified through genome sequencing and phylogenomic analysis.</title>
        <authorList>
            <person name="An X."/>
            <person name="Gao K."/>
            <person name="Chen Z."/>
            <person name="Li J."/>
            <person name="Yang X."/>
            <person name="Yang X."/>
            <person name="Zhou J."/>
            <person name="Guo T."/>
            <person name="Zhao T."/>
            <person name="Huang S."/>
            <person name="Miao D."/>
            <person name="Khan W.U."/>
            <person name="Rao P."/>
            <person name="Ye M."/>
            <person name="Lei B."/>
            <person name="Liao W."/>
            <person name="Wang J."/>
            <person name="Ji L."/>
            <person name="Li Y."/>
            <person name="Guo B."/>
            <person name="Mustafa N.S."/>
            <person name="Li S."/>
            <person name="Yun Q."/>
            <person name="Keller S.R."/>
            <person name="Mao J."/>
            <person name="Zhang R."/>
            <person name="Strauss S.H."/>
        </authorList>
    </citation>
    <scope>NUCLEOTIDE SEQUENCE</scope>
    <source>
        <strain evidence="2">GM15</strain>
        <tissue evidence="2">Leaf</tissue>
    </source>
</reference>
<organism evidence="2 3">
    <name type="scientific">Populus tomentosa</name>
    <name type="common">Chinese white poplar</name>
    <dbReference type="NCBI Taxonomy" id="118781"/>
    <lineage>
        <taxon>Eukaryota</taxon>
        <taxon>Viridiplantae</taxon>
        <taxon>Streptophyta</taxon>
        <taxon>Embryophyta</taxon>
        <taxon>Tracheophyta</taxon>
        <taxon>Spermatophyta</taxon>
        <taxon>Magnoliopsida</taxon>
        <taxon>eudicotyledons</taxon>
        <taxon>Gunneridae</taxon>
        <taxon>Pentapetalae</taxon>
        <taxon>rosids</taxon>
        <taxon>fabids</taxon>
        <taxon>Malpighiales</taxon>
        <taxon>Salicaceae</taxon>
        <taxon>Saliceae</taxon>
        <taxon>Populus</taxon>
    </lineage>
</organism>
<dbReference type="PANTHER" id="PTHR45657:SF38">
    <property type="entry name" value="CRAL-TRIO DOMAIN-CONTAINING PROTEIN"/>
    <property type="match status" value="1"/>
</dbReference>
<dbReference type="OrthoDB" id="1708889at2759"/>
<keyword evidence="1" id="KW-0472">Membrane</keyword>